<evidence type="ECO:0000256" key="1">
    <source>
        <dbReference type="ARBA" id="ARBA00004571"/>
    </source>
</evidence>
<sequence length="803" mass="89469">MRALRLFFLFSLLAISSLYAQHTGTLRGRITTKDGKPAEGVSVGIRGTTHGSLTDEFGEYRMTKVSPGTHVLVVSAVGLKTQDKTIDLQPKASLIVDFSLMEDLAQLQEVVVAASRNRFKADKVSPSLRLQTPLLEVPQNIKVITKELLADQQVFDMVDGVTRNVSGAIRSGHWDNQYANISMRGTSIPAFRNGMNVKMPWGPLADDMSTVERIEFVKGPAGFMMANGEPGGMYNVVTKKPTGTNQSSVSFTTGSYNTIRAAIDLDGKLSKDGKLLYRLNTAYQTRDTYNKFNYNDRYIIAPVISYQIDSNTVITAEYTHQHVEALALGNYTFSKKGFGEVGPEFFLGDPALNPRIIQDHNAFLYFSHRINDRWKLNAQIAYFNYSLGGGGTVWVTSIDSVGNMRRNYNIGDELAINKTGQLTLQGEERTGSVLHRILGGIDMGNLKTWGDFSTTMLGDLQLAGNANFNIYNPTYGIPLANIPQFDRSHSIRERSGSNIYATNLTYSGIYLQDEVHLFQDKLRLTVAARYTQSRTVGKTKATDIKNNVVTPRFGFSYSVNREMSIYGLYDQSYLPQAGADFDGNVFKPVYGNNTEFGIKKDWLGGKWNSTFTIYQITKSNVLTPDPRFGINNPQNWQVQLGQIVSKGVEFDLTGEIVPGLNATLNYAYTDPKVTKDETANPANNRKGTYLTGTAKHITNGWLTYRIKSERSALRGLGFSGGYQYQGERFAGAGLKESNFPDFFRLDAGVSYQARKINVSLLVNNLADKRMFTSGSAPANPRTGYYTYIYEFPRNFRLNFGYKF</sequence>
<dbReference type="SUPFAM" id="SSF49464">
    <property type="entry name" value="Carboxypeptidase regulatory domain-like"/>
    <property type="match status" value="1"/>
</dbReference>
<dbReference type="EMBL" id="PTRA01000003">
    <property type="protein sequence ID" value="PQA56341.1"/>
    <property type="molecule type" value="Genomic_DNA"/>
</dbReference>
<dbReference type="Gene3D" id="2.60.40.1120">
    <property type="entry name" value="Carboxypeptidase-like, regulatory domain"/>
    <property type="match status" value="1"/>
</dbReference>
<dbReference type="PROSITE" id="PS01156">
    <property type="entry name" value="TONB_DEPENDENT_REC_2"/>
    <property type="match status" value="1"/>
</dbReference>
<protein>
    <submittedName>
        <fullName evidence="19">TonB-dependent siderophore receptor</fullName>
    </submittedName>
</protein>
<evidence type="ECO:0000313" key="20">
    <source>
        <dbReference type="Proteomes" id="UP000239590"/>
    </source>
</evidence>
<comment type="subcellular location">
    <subcellularLocation>
        <location evidence="1 14">Cell outer membrane</location>
        <topology evidence="1 14">Multi-pass membrane protein</topology>
    </subcellularLocation>
</comment>
<dbReference type="GO" id="GO:0009279">
    <property type="term" value="C:cell outer membrane"/>
    <property type="evidence" value="ECO:0007669"/>
    <property type="project" value="UniProtKB-SubCell"/>
</dbReference>
<dbReference type="InterPro" id="IPR012910">
    <property type="entry name" value="Plug_dom"/>
</dbReference>
<evidence type="ECO:0000256" key="8">
    <source>
        <dbReference type="ARBA" id="ARBA00023004"/>
    </source>
</evidence>
<name>A0A2S7IJ45_9BACT</name>
<dbReference type="GO" id="GO:0015344">
    <property type="term" value="F:siderophore uptake transmembrane transporter activity"/>
    <property type="evidence" value="ECO:0007669"/>
    <property type="project" value="TreeGrafter"/>
</dbReference>
<keyword evidence="13 14" id="KW-0998">Cell outer membrane</keyword>
<evidence type="ECO:0000259" key="18">
    <source>
        <dbReference type="Pfam" id="PF07715"/>
    </source>
</evidence>
<organism evidence="19 20">
    <name type="scientific">Siphonobacter curvatus</name>
    <dbReference type="NCBI Taxonomy" id="2094562"/>
    <lineage>
        <taxon>Bacteria</taxon>
        <taxon>Pseudomonadati</taxon>
        <taxon>Bacteroidota</taxon>
        <taxon>Cytophagia</taxon>
        <taxon>Cytophagales</taxon>
        <taxon>Cytophagaceae</taxon>
        <taxon>Siphonobacter</taxon>
    </lineage>
</organism>
<feature type="domain" description="TonB-dependent receptor-like beta-barrel" evidence="17">
    <location>
        <begin position="364"/>
        <end position="765"/>
    </location>
</feature>
<keyword evidence="11 14" id="KW-0472">Membrane</keyword>
<keyword evidence="4 14" id="KW-1134">Transmembrane beta strand</keyword>
<evidence type="ECO:0000256" key="6">
    <source>
        <dbReference type="ARBA" id="ARBA00022692"/>
    </source>
</evidence>
<evidence type="ECO:0000256" key="11">
    <source>
        <dbReference type="ARBA" id="ARBA00023136"/>
    </source>
</evidence>
<keyword evidence="5" id="KW-0410">Iron transport</keyword>
<comment type="similarity">
    <text evidence="2 14 15">Belongs to the TonB-dependent receptor family.</text>
</comment>
<dbReference type="InterPro" id="IPR010105">
    <property type="entry name" value="TonB_sidphr_rcpt"/>
</dbReference>
<dbReference type="GO" id="GO:0038023">
    <property type="term" value="F:signaling receptor activity"/>
    <property type="evidence" value="ECO:0007669"/>
    <property type="project" value="InterPro"/>
</dbReference>
<dbReference type="Gene3D" id="2.40.170.20">
    <property type="entry name" value="TonB-dependent receptor, beta-barrel domain"/>
    <property type="match status" value="1"/>
</dbReference>
<keyword evidence="20" id="KW-1185">Reference proteome</keyword>
<dbReference type="NCBIfam" id="TIGR01783">
    <property type="entry name" value="TonB-siderophor"/>
    <property type="match status" value="1"/>
</dbReference>
<feature type="chain" id="PRO_5015554126" evidence="16">
    <location>
        <begin position="21"/>
        <end position="803"/>
    </location>
</feature>
<evidence type="ECO:0000256" key="4">
    <source>
        <dbReference type="ARBA" id="ARBA00022452"/>
    </source>
</evidence>
<dbReference type="OrthoDB" id="9758472at2"/>
<keyword evidence="7 16" id="KW-0732">Signal</keyword>
<dbReference type="Pfam" id="PF00593">
    <property type="entry name" value="TonB_dep_Rec_b-barrel"/>
    <property type="match status" value="1"/>
</dbReference>
<dbReference type="Pfam" id="PF13715">
    <property type="entry name" value="CarbopepD_reg_2"/>
    <property type="match status" value="1"/>
</dbReference>
<keyword evidence="8" id="KW-0408">Iron</keyword>
<dbReference type="PANTHER" id="PTHR32552">
    <property type="entry name" value="FERRICHROME IRON RECEPTOR-RELATED"/>
    <property type="match status" value="1"/>
</dbReference>
<dbReference type="Pfam" id="PF07715">
    <property type="entry name" value="Plug"/>
    <property type="match status" value="1"/>
</dbReference>
<evidence type="ECO:0000256" key="16">
    <source>
        <dbReference type="SAM" id="SignalP"/>
    </source>
</evidence>
<dbReference type="CDD" id="cd01347">
    <property type="entry name" value="ligand_gated_channel"/>
    <property type="match status" value="1"/>
</dbReference>
<dbReference type="PANTHER" id="PTHR32552:SF68">
    <property type="entry name" value="FERRICHROME OUTER MEMBRANE TRANSPORTER_PHAGE RECEPTOR"/>
    <property type="match status" value="1"/>
</dbReference>
<dbReference type="SUPFAM" id="SSF56935">
    <property type="entry name" value="Porins"/>
    <property type="match status" value="1"/>
</dbReference>
<dbReference type="InterPro" id="IPR037066">
    <property type="entry name" value="Plug_dom_sf"/>
</dbReference>
<dbReference type="AlphaFoldDB" id="A0A2S7IJ45"/>
<dbReference type="InterPro" id="IPR036942">
    <property type="entry name" value="Beta-barrel_TonB_sf"/>
</dbReference>
<accession>A0A2S7IJ45</accession>
<evidence type="ECO:0000256" key="12">
    <source>
        <dbReference type="ARBA" id="ARBA00023170"/>
    </source>
</evidence>
<evidence type="ECO:0000256" key="14">
    <source>
        <dbReference type="PROSITE-ProRule" id="PRU01360"/>
    </source>
</evidence>
<gene>
    <name evidence="19" type="ORF">C5O19_18555</name>
</gene>
<keyword evidence="6 14" id="KW-0812">Transmembrane</keyword>
<reference evidence="20" key="1">
    <citation type="submission" date="2018-02" db="EMBL/GenBank/DDBJ databases">
        <title>Genome sequencing of Solimonas sp. HR-BB.</title>
        <authorList>
            <person name="Lee Y."/>
            <person name="Jeon C.O."/>
        </authorList>
    </citation>
    <scope>NUCLEOTIDE SEQUENCE [LARGE SCALE GENOMIC DNA]</scope>
    <source>
        <strain evidence="20">HR-U</strain>
    </source>
</reference>
<keyword evidence="10 15" id="KW-0798">TonB box</keyword>
<keyword evidence="9" id="KW-0406">Ion transport</keyword>
<evidence type="ECO:0000256" key="9">
    <source>
        <dbReference type="ARBA" id="ARBA00023065"/>
    </source>
</evidence>
<dbReference type="InterPro" id="IPR039426">
    <property type="entry name" value="TonB-dep_rcpt-like"/>
</dbReference>
<feature type="signal peptide" evidence="16">
    <location>
        <begin position="1"/>
        <end position="20"/>
    </location>
</feature>
<dbReference type="InterPro" id="IPR000531">
    <property type="entry name" value="Beta-barrel_TonB"/>
</dbReference>
<dbReference type="RefSeq" id="WP_104714875.1">
    <property type="nucleotide sequence ID" value="NZ_PTRA01000003.1"/>
</dbReference>
<evidence type="ECO:0000256" key="5">
    <source>
        <dbReference type="ARBA" id="ARBA00022496"/>
    </source>
</evidence>
<dbReference type="GO" id="GO:0015891">
    <property type="term" value="P:siderophore transport"/>
    <property type="evidence" value="ECO:0007669"/>
    <property type="project" value="InterPro"/>
</dbReference>
<evidence type="ECO:0000256" key="15">
    <source>
        <dbReference type="RuleBase" id="RU003357"/>
    </source>
</evidence>
<dbReference type="InterPro" id="IPR010917">
    <property type="entry name" value="TonB_rcpt_CS"/>
</dbReference>
<dbReference type="Proteomes" id="UP000239590">
    <property type="component" value="Unassembled WGS sequence"/>
</dbReference>
<evidence type="ECO:0000256" key="13">
    <source>
        <dbReference type="ARBA" id="ARBA00023237"/>
    </source>
</evidence>
<keyword evidence="3 14" id="KW-0813">Transport</keyword>
<evidence type="ECO:0000256" key="3">
    <source>
        <dbReference type="ARBA" id="ARBA00022448"/>
    </source>
</evidence>
<evidence type="ECO:0000313" key="19">
    <source>
        <dbReference type="EMBL" id="PQA56341.1"/>
    </source>
</evidence>
<evidence type="ECO:0000256" key="10">
    <source>
        <dbReference type="ARBA" id="ARBA00023077"/>
    </source>
</evidence>
<evidence type="ECO:0000256" key="2">
    <source>
        <dbReference type="ARBA" id="ARBA00009810"/>
    </source>
</evidence>
<dbReference type="Gene3D" id="2.170.130.10">
    <property type="entry name" value="TonB-dependent receptor, plug domain"/>
    <property type="match status" value="1"/>
</dbReference>
<dbReference type="PROSITE" id="PS52016">
    <property type="entry name" value="TONB_DEPENDENT_REC_3"/>
    <property type="match status" value="1"/>
</dbReference>
<comment type="caution">
    <text evidence="19">The sequence shown here is derived from an EMBL/GenBank/DDBJ whole genome shotgun (WGS) entry which is preliminary data.</text>
</comment>
<evidence type="ECO:0000256" key="7">
    <source>
        <dbReference type="ARBA" id="ARBA00022729"/>
    </source>
</evidence>
<evidence type="ECO:0000259" key="17">
    <source>
        <dbReference type="Pfam" id="PF00593"/>
    </source>
</evidence>
<feature type="domain" description="TonB-dependent receptor plug" evidence="18">
    <location>
        <begin position="134"/>
        <end position="232"/>
    </location>
</feature>
<proteinExistence type="inferred from homology"/>
<keyword evidence="12 19" id="KW-0675">Receptor</keyword>
<dbReference type="InterPro" id="IPR008969">
    <property type="entry name" value="CarboxyPept-like_regulatory"/>
</dbReference>